<keyword evidence="7" id="KW-0067">ATP-binding</keyword>
<evidence type="ECO:0000256" key="8">
    <source>
        <dbReference type="ARBA" id="ARBA00022970"/>
    </source>
</evidence>
<feature type="transmembrane region" description="Helical" evidence="12">
    <location>
        <begin position="192"/>
        <end position="211"/>
    </location>
</feature>
<dbReference type="HOGENOM" id="CLU_006313_4_0_11"/>
<keyword evidence="6" id="KW-0547">Nucleotide-binding</keyword>
<dbReference type="STRING" id="656024.FsymDg_2666"/>
<dbReference type="InterPro" id="IPR043428">
    <property type="entry name" value="LivM-like"/>
</dbReference>
<dbReference type="EMBL" id="CP002801">
    <property type="protein sequence ID" value="AEH10022.1"/>
    <property type="molecule type" value="Genomic_DNA"/>
</dbReference>
<comment type="subcellular location">
    <subcellularLocation>
        <location evidence="1">Cell membrane</location>
        <topology evidence="1">Multi-pass membrane protein</topology>
    </subcellularLocation>
</comment>
<feature type="domain" description="ABC transporter" evidence="13">
    <location>
        <begin position="677"/>
        <end position="923"/>
    </location>
</feature>
<sequence>MSQVLPFVVTGLTTGAVYGLAGTGLVLTYKTSGVFNFAHGALAAVAAYLFYSLHIGQGWSWPMAAAVAVLLAGPLLGLVLELLARSIQAASLALQVASTVGLLLVIQAVIVLSYGTLELRTVPVFLASGDVRLLGTNVRWTDIVTFAFALLTTAGLSVMFRTTRLGTAMRAVVDDPALLALTGNSPATTRRFAWSIGATLAAASGVLFAPLLPLDPVQLTLLVVAAFGAAAVGGFTNLPLTFAGGLAIGVLASLSTKYFTTGPLAGLPPALPFTVLFVVLLVFPRRYLIGPSRAVARRRPSWTVPPVLQLVAGAALLAVLATVPSFAGIHLTDWTVALATSIVFLSLGLLVRNCGQVSLCQVSFMAIGAAGFSHLSVDHGLPWLVALLLAGLVAVPVGAVLAIPAIRLTGLYLALATFGFGIFLQYMFYAQDYMFGPTGAGLDQPRPHLSWLEIDDDRGYYFLVLAMTVIAAGVLAVLDRGRLGRLLRGLGDSPTALETSGVTVSVTRVLVFCVSAFMAAVGGALGAVAQSTVSADSYHPLLSLTYFALIVIVLGGNPWYALTAAGALVLIPSYSSGENTATILQLVFGLAAIATAIAAHSTALVPPAVRQAIGTVLGGRRRAARATAAAAPQPAADSPPAAVTDGQAASPAGEAAAAAPVPTRPAAGASRVRPGALTVRGLRVRYGGLVAVDELNLVAPTGRVTGLIGPNGAGKTTTFNACSGLVRPSRGSVLLDDRDVSRAGPAARARRGLGRTFQRMELFDTLSVRDNVAVGAEGTLAGGNPLSHLAGRPADRLAVRVATDRALELCDLGDLAGVPAANLSTGQRRLVELARCLAGPFRILLLDEPSAGLDRAETRRFGAILRRVVDERGVGILLVEHDMSLVLDVCEAVYVLDFGRLVFTGSAREAVESPIVRAAYLGDALVETAAGSTAVGSAAADRTADEAADEEVAV</sequence>
<feature type="transmembrane region" description="Helical" evidence="12">
    <location>
        <begin position="459"/>
        <end position="478"/>
    </location>
</feature>
<feature type="transmembrane region" description="Helical" evidence="12">
    <location>
        <begin position="509"/>
        <end position="529"/>
    </location>
</feature>
<dbReference type="GO" id="GO:0015658">
    <property type="term" value="F:branched-chain amino acid transmembrane transporter activity"/>
    <property type="evidence" value="ECO:0007669"/>
    <property type="project" value="InterPro"/>
</dbReference>
<feature type="transmembrane region" description="Helical" evidence="12">
    <location>
        <begin position="383"/>
        <end position="403"/>
    </location>
</feature>
<dbReference type="InterPro" id="IPR003439">
    <property type="entry name" value="ABC_transporter-like_ATP-bd"/>
</dbReference>
<dbReference type="InterPro" id="IPR003593">
    <property type="entry name" value="AAA+_ATPase"/>
</dbReference>
<feature type="transmembrane region" description="Helical" evidence="12">
    <location>
        <begin position="265"/>
        <end position="283"/>
    </location>
</feature>
<feature type="region of interest" description="Disordered" evidence="11">
    <location>
        <begin position="627"/>
        <end position="672"/>
    </location>
</feature>
<evidence type="ECO:0000256" key="12">
    <source>
        <dbReference type="SAM" id="Phobius"/>
    </source>
</evidence>
<dbReference type="InterPro" id="IPR052156">
    <property type="entry name" value="BCAA_Transport_ATP-bd_LivF"/>
</dbReference>
<dbReference type="GO" id="GO:0016887">
    <property type="term" value="F:ATP hydrolysis activity"/>
    <property type="evidence" value="ECO:0007669"/>
    <property type="project" value="InterPro"/>
</dbReference>
<evidence type="ECO:0000259" key="13">
    <source>
        <dbReference type="PROSITE" id="PS50893"/>
    </source>
</evidence>
<feature type="compositionally biased region" description="Low complexity" evidence="11">
    <location>
        <begin position="627"/>
        <end position="669"/>
    </location>
</feature>
<keyword evidence="3" id="KW-0813">Transport</keyword>
<feature type="transmembrane region" description="Helical" evidence="12">
    <location>
        <begin position="34"/>
        <end position="53"/>
    </location>
</feature>
<evidence type="ECO:0000256" key="6">
    <source>
        <dbReference type="ARBA" id="ARBA00022741"/>
    </source>
</evidence>
<keyword evidence="5 12" id="KW-0812">Transmembrane</keyword>
<accession>F8B409</accession>
<dbReference type="KEGG" id="fsy:FsymDg_2666"/>
<evidence type="ECO:0000256" key="2">
    <source>
        <dbReference type="ARBA" id="ARBA00005417"/>
    </source>
</evidence>
<dbReference type="Pfam" id="PF00005">
    <property type="entry name" value="ABC_tran"/>
    <property type="match status" value="1"/>
</dbReference>
<gene>
    <name evidence="14" type="ordered locus">FsymDg_2666</name>
</gene>
<dbReference type="GO" id="GO:0015807">
    <property type="term" value="P:L-amino acid transport"/>
    <property type="evidence" value="ECO:0007669"/>
    <property type="project" value="TreeGrafter"/>
</dbReference>
<evidence type="ECO:0000256" key="7">
    <source>
        <dbReference type="ARBA" id="ARBA00022840"/>
    </source>
</evidence>
<dbReference type="PANTHER" id="PTHR43820">
    <property type="entry name" value="HIGH-AFFINITY BRANCHED-CHAIN AMINO ACID TRANSPORT ATP-BINDING PROTEIN LIVF"/>
    <property type="match status" value="1"/>
</dbReference>
<protein>
    <submittedName>
        <fullName evidence="14">Sulfate-transporting ATPase</fullName>
    </submittedName>
</protein>
<dbReference type="Proteomes" id="UP000001549">
    <property type="component" value="Chromosome"/>
</dbReference>
<feature type="transmembrane region" description="Helical" evidence="12">
    <location>
        <begin position="541"/>
        <end position="571"/>
    </location>
</feature>
<dbReference type="InterPro" id="IPR027417">
    <property type="entry name" value="P-loop_NTPase"/>
</dbReference>
<reference evidence="14 15" key="1">
    <citation type="submission" date="2011-05" db="EMBL/GenBank/DDBJ databases">
        <title>Complete sequence of chromosome of Frankia symbiont of Datisca glomerata.</title>
        <authorList>
            <consortium name="US DOE Joint Genome Institute"/>
            <person name="Lucas S."/>
            <person name="Han J."/>
            <person name="Lapidus A."/>
            <person name="Cheng J.-F."/>
            <person name="Goodwin L."/>
            <person name="Pitluck S."/>
            <person name="Peters L."/>
            <person name="Mikhailova N."/>
            <person name="Chertkov O."/>
            <person name="Teshima H."/>
            <person name="Han C."/>
            <person name="Tapia R."/>
            <person name="Land M."/>
            <person name="Hauser L."/>
            <person name="Kyrpides N."/>
            <person name="Ivanova N."/>
            <person name="Pagani I."/>
            <person name="Berry A."/>
            <person name="Pawlowski K."/>
            <person name="Persson T."/>
            <person name="Vanden Heuvel B."/>
            <person name="Benson D."/>
            <person name="Woyke T."/>
        </authorList>
    </citation>
    <scope>NUCLEOTIDE SEQUENCE [LARGE SCALE GENOMIC DNA]</scope>
    <source>
        <strain evidence="15">4085684</strain>
    </source>
</reference>
<dbReference type="GO" id="GO:0005886">
    <property type="term" value="C:plasma membrane"/>
    <property type="evidence" value="ECO:0007669"/>
    <property type="project" value="UniProtKB-SubCell"/>
</dbReference>
<feature type="transmembrane region" description="Helical" evidence="12">
    <location>
        <begin position="137"/>
        <end position="160"/>
    </location>
</feature>
<dbReference type="CDD" id="cd06582">
    <property type="entry name" value="TM_PBP1_LivH_like"/>
    <property type="match status" value="1"/>
</dbReference>
<feature type="transmembrane region" description="Helical" evidence="12">
    <location>
        <begin position="59"/>
        <end position="80"/>
    </location>
</feature>
<evidence type="ECO:0000256" key="9">
    <source>
        <dbReference type="ARBA" id="ARBA00022989"/>
    </source>
</evidence>
<evidence type="ECO:0000256" key="4">
    <source>
        <dbReference type="ARBA" id="ARBA00022475"/>
    </source>
</evidence>
<dbReference type="SMART" id="SM00382">
    <property type="entry name" value="AAA"/>
    <property type="match status" value="1"/>
</dbReference>
<dbReference type="SUPFAM" id="SSF52540">
    <property type="entry name" value="P-loop containing nucleoside triphosphate hydrolases"/>
    <property type="match status" value="1"/>
</dbReference>
<evidence type="ECO:0000256" key="1">
    <source>
        <dbReference type="ARBA" id="ARBA00004651"/>
    </source>
</evidence>
<dbReference type="PANTHER" id="PTHR43820:SF3">
    <property type="entry name" value="BRANCHED-CHAIN AMINO ACID TRANSPORT SYSTEM,ATP-BINDING PROTEIN"/>
    <property type="match status" value="1"/>
</dbReference>
<dbReference type="eggNOG" id="COG0559">
    <property type="taxonomic scope" value="Bacteria"/>
</dbReference>
<feature type="transmembrane region" description="Helical" evidence="12">
    <location>
        <begin position="242"/>
        <end position="259"/>
    </location>
</feature>
<dbReference type="eggNOG" id="COG4177">
    <property type="taxonomic scope" value="Bacteria"/>
</dbReference>
<keyword evidence="8" id="KW-0029">Amino-acid transport</keyword>
<feature type="transmembrane region" description="Helical" evidence="12">
    <location>
        <begin position="334"/>
        <end position="351"/>
    </location>
</feature>
<keyword evidence="10 12" id="KW-0472">Membrane</keyword>
<feature type="transmembrane region" description="Helical" evidence="12">
    <location>
        <begin position="304"/>
        <end position="328"/>
    </location>
</feature>
<keyword evidence="4" id="KW-1003">Cell membrane</keyword>
<feature type="transmembrane region" description="Helical" evidence="12">
    <location>
        <begin position="217"/>
        <end position="235"/>
    </location>
</feature>
<evidence type="ECO:0000256" key="10">
    <source>
        <dbReference type="ARBA" id="ARBA00023136"/>
    </source>
</evidence>
<dbReference type="RefSeq" id="WP_013873938.1">
    <property type="nucleotide sequence ID" value="NC_015656.1"/>
</dbReference>
<feature type="transmembrane region" description="Helical" evidence="12">
    <location>
        <begin position="6"/>
        <end position="27"/>
    </location>
</feature>
<dbReference type="PROSITE" id="PS50893">
    <property type="entry name" value="ABC_TRANSPORTER_2"/>
    <property type="match status" value="1"/>
</dbReference>
<evidence type="ECO:0000256" key="3">
    <source>
        <dbReference type="ARBA" id="ARBA00022448"/>
    </source>
</evidence>
<name>F8B409_9ACTN</name>
<keyword evidence="9 12" id="KW-1133">Transmembrane helix</keyword>
<evidence type="ECO:0000313" key="14">
    <source>
        <dbReference type="EMBL" id="AEH10022.1"/>
    </source>
</evidence>
<dbReference type="InterPro" id="IPR001851">
    <property type="entry name" value="ABC_transp_permease"/>
</dbReference>
<dbReference type="AlphaFoldDB" id="F8B409"/>
<evidence type="ECO:0000256" key="11">
    <source>
        <dbReference type="SAM" id="MobiDB-lite"/>
    </source>
</evidence>
<proteinExistence type="inferred from homology"/>
<dbReference type="Pfam" id="PF02653">
    <property type="entry name" value="BPD_transp_2"/>
    <property type="match status" value="2"/>
</dbReference>
<dbReference type="eggNOG" id="COG0411">
    <property type="taxonomic scope" value="Bacteria"/>
</dbReference>
<keyword evidence="15" id="KW-1185">Reference proteome</keyword>
<organism evidence="14 15">
    <name type="scientific">Candidatus Protofrankia datiscae</name>
    <dbReference type="NCBI Taxonomy" id="2716812"/>
    <lineage>
        <taxon>Bacteria</taxon>
        <taxon>Bacillati</taxon>
        <taxon>Actinomycetota</taxon>
        <taxon>Actinomycetes</taxon>
        <taxon>Frankiales</taxon>
        <taxon>Frankiaceae</taxon>
        <taxon>Protofrankia</taxon>
    </lineage>
</organism>
<dbReference type="Gene3D" id="3.40.50.300">
    <property type="entry name" value="P-loop containing nucleotide triphosphate hydrolases"/>
    <property type="match status" value="1"/>
</dbReference>
<feature type="transmembrane region" description="Helical" evidence="12">
    <location>
        <begin position="358"/>
        <end position="377"/>
    </location>
</feature>
<dbReference type="GO" id="GO:0005524">
    <property type="term" value="F:ATP binding"/>
    <property type="evidence" value="ECO:0007669"/>
    <property type="project" value="UniProtKB-KW"/>
</dbReference>
<evidence type="ECO:0000256" key="5">
    <source>
        <dbReference type="ARBA" id="ARBA00022692"/>
    </source>
</evidence>
<dbReference type="CDD" id="cd06581">
    <property type="entry name" value="TM_PBP1_LivM_like"/>
    <property type="match status" value="1"/>
</dbReference>
<feature type="transmembrane region" description="Helical" evidence="12">
    <location>
        <begin position="583"/>
        <end position="605"/>
    </location>
</feature>
<comment type="similarity">
    <text evidence="2">Belongs to the ABC transporter superfamily.</text>
</comment>
<evidence type="ECO:0000313" key="15">
    <source>
        <dbReference type="Proteomes" id="UP000001549"/>
    </source>
</evidence>
<feature type="transmembrane region" description="Helical" evidence="12">
    <location>
        <begin position="92"/>
        <end position="117"/>
    </location>
</feature>
<feature type="transmembrane region" description="Helical" evidence="12">
    <location>
        <begin position="410"/>
        <end position="429"/>
    </location>
</feature>